<feature type="compositionally biased region" description="Polar residues" evidence="1">
    <location>
        <begin position="94"/>
        <end position="113"/>
    </location>
</feature>
<feature type="transmembrane region" description="Helical" evidence="2">
    <location>
        <begin position="16"/>
        <end position="40"/>
    </location>
</feature>
<evidence type="ECO:0000313" key="3">
    <source>
        <dbReference type="EMBL" id="OTF72088.1"/>
    </source>
</evidence>
<sequence>STGSILNLSDLSESNAAFIGTICITSGFLLLAIFASIYYYRKRGMYQDFSQGITTINSNDNNNKKILLLQKDLQFNEEKPYVQQMTKKTPAVRSPSSTNPFNKKSPSPTGGLS</sequence>
<comment type="caution">
    <text evidence="3">The sequence shown here is derived from an EMBL/GenBank/DDBJ whole genome shotgun (WGS) entry which is preliminary data.</text>
</comment>
<keyword evidence="2" id="KW-0812">Transmembrane</keyword>
<feature type="region of interest" description="Disordered" evidence="1">
    <location>
        <begin position="84"/>
        <end position="113"/>
    </location>
</feature>
<proteinExistence type="predicted"/>
<dbReference type="Proteomes" id="UP000194236">
    <property type="component" value="Unassembled WGS sequence"/>
</dbReference>
<evidence type="ECO:0000256" key="1">
    <source>
        <dbReference type="SAM" id="MobiDB-lite"/>
    </source>
</evidence>
<evidence type="ECO:0000256" key="2">
    <source>
        <dbReference type="SAM" id="Phobius"/>
    </source>
</evidence>
<keyword evidence="2" id="KW-0472">Membrane</keyword>
<protein>
    <submittedName>
        <fullName evidence="3">Uncharacterized protein</fullName>
    </submittedName>
</protein>
<feature type="non-terminal residue" evidence="3">
    <location>
        <position position="113"/>
    </location>
</feature>
<feature type="non-terminal residue" evidence="3">
    <location>
        <position position="1"/>
    </location>
</feature>
<accession>A0A1Y3AWA0</accession>
<keyword evidence="2" id="KW-1133">Transmembrane helix</keyword>
<reference evidence="3 4" key="1">
    <citation type="submission" date="2017-03" db="EMBL/GenBank/DDBJ databases">
        <title>Genome Survey of Euroglyphus maynei.</title>
        <authorList>
            <person name="Arlian L.G."/>
            <person name="Morgan M.S."/>
            <person name="Rider S.D."/>
        </authorList>
    </citation>
    <scope>NUCLEOTIDE SEQUENCE [LARGE SCALE GENOMIC DNA]</scope>
    <source>
        <strain evidence="3">Arlian Lab</strain>
        <tissue evidence="3">Whole body</tissue>
    </source>
</reference>
<organism evidence="3 4">
    <name type="scientific">Euroglyphus maynei</name>
    <name type="common">Mayne's house dust mite</name>
    <dbReference type="NCBI Taxonomy" id="6958"/>
    <lineage>
        <taxon>Eukaryota</taxon>
        <taxon>Metazoa</taxon>
        <taxon>Ecdysozoa</taxon>
        <taxon>Arthropoda</taxon>
        <taxon>Chelicerata</taxon>
        <taxon>Arachnida</taxon>
        <taxon>Acari</taxon>
        <taxon>Acariformes</taxon>
        <taxon>Sarcoptiformes</taxon>
        <taxon>Astigmata</taxon>
        <taxon>Psoroptidia</taxon>
        <taxon>Analgoidea</taxon>
        <taxon>Pyroglyphidae</taxon>
        <taxon>Pyroglyphinae</taxon>
        <taxon>Euroglyphus</taxon>
    </lineage>
</organism>
<keyword evidence="4" id="KW-1185">Reference proteome</keyword>
<gene>
    <name evidence="3" type="ORF">BLA29_013597</name>
</gene>
<evidence type="ECO:0000313" key="4">
    <source>
        <dbReference type="Proteomes" id="UP000194236"/>
    </source>
</evidence>
<dbReference type="AlphaFoldDB" id="A0A1Y3AWA0"/>
<dbReference type="EMBL" id="MUJZ01058007">
    <property type="protein sequence ID" value="OTF72088.1"/>
    <property type="molecule type" value="Genomic_DNA"/>
</dbReference>
<name>A0A1Y3AWA0_EURMA</name>